<dbReference type="KEGG" id="mshg:MSG_01615"/>
<dbReference type="Proteomes" id="UP000217736">
    <property type="component" value="Chromosome"/>
</dbReference>
<dbReference type="AlphaFoldDB" id="A0A1Z4EFP9"/>
<organism evidence="1 2">
    <name type="scientific">Mycobacterium shigaense</name>
    <dbReference type="NCBI Taxonomy" id="722731"/>
    <lineage>
        <taxon>Bacteria</taxon>
        <taxon>Bacillati</taxon>
        <taxon>Actinomycetota</taxon>
        <taxon>Actinomycetes</taxon>
        <taxon>Mycobacteriales</taxon>
        <taxon>Mycobacteriaceae</taxon>
        <taxon>Mycobacterium</taxon>
        <taxon>Mycobacterium simiae complex</taxon>
    </lineage>
</organism>
<evidence type="ECO:0000313" key="2">
    <source>
        <dbReference type="Proteomes" id="UP000217736"/>
    </source>
</evidence>
<accession>A0A1Z4EFP9</accession>
<proteinExistence type="predicted"/>
<reference evidence="2" key="1">
    <citation type="submission" date="2017-06" db="EMBL/GenBank/DDBJ databases">
        <title>Complete Genome Sequence of Mycobacterium shigaense.</title>
        <authorList>
            <person name="Fukano H."/>
            <person name="Yoshida M."/>
            <person name="Kazumi Y."/>
            <person name="Ogura Y."/>
            <person name="Mitarai S."/>
            <person name="Hayashi T."/>
            <person name="Hoshino Y."/>
        </authorList>
    </citation>
    <scope>NUCLEOTIDE SEQUENCE [LARGE SCALE GENOMIC DNA]</scope>
    <source>
        <strain evidence="2">UN-152</strain>
    </source>
</reference>
<keyword evidence="2" id="KW-1185">Reference proteome</keyword>
<name>A0A1Z4EFP9_9MYCO</name>
<dbReference type="EMBL" id="AP018164">
    <property type="protein sequence ID" value="BAX91769.1"/>
    <property type="molecule type" value="Genomic_DNA"/>
</dbReference>
<sequence>MRLHNRRQAACNEGIAAPKFRNHMCDKLFIFKGIPSTSPLCTWVNEPREPEALPADWVYDESSVGARPDNPPF</sequence>
<protein>
    <submittedName>
        <fullName evidence="1">Uncharacterized protein</fullName>
    </submittedName>
</protein>
<evidence type="ECO:0000313" key="1">
    <source>
        <dbReference type="EMBL" id="BAX91769.1"/>
    </source>
</evidence>
<gene>
    <name evidence="1" type="ORF">MSG_01615</name>
</gene>